<feature type="compositionally biased region" description="Acidic residues" evidence="1">
    <location>
        <begin position="25"/>
        <end position="37"/>
    </location>
</feature>
<name>A0AAW0E8Q7_9AGAR</name>
<reference evidence="3 4" key="1">
    <citation type="journal article" date="2024" name="J Genomics">
        <title>Draft genome sequencing and assembly of Favolaschia claudopus CIRM-BRFM 2984 isolated from oak limbs.</title>
        <authorList>
            <person name="Navarro D."/>
            <person name="Drula E."/>
            <person name="Chaduli D."/>
            <person name="Cazenave R."/>
            <person name="Ahrendt S."/>
            <person name="Wang J."/>
            <person name="Lipzen A."/>
            <person name="Daum C."/>
            <person name="Barry K."/>
            <person name="Grigoriev I.V."/>
            <person name="Favel A."/>
            <person name="Rosso M.N."/>
            <person name="Martin F."/>
        </authorList>
    </citation>
    <scope>NUCLEOTIDE SEQUENCE [LARGE SCALE GENOMIC DNA]</scope>
    <source>
        <strain evidence="3 4">CIRM-BRFM 2984</strain>
    </source>
</reference>
<organism evidence="3 4">
    <name type="scientific">Favolaschia claudopus</name>
    <dbReference type="NCBI Taxonomy" id="2862362"/>
    <lineage>
        <taxon>Eukaryota</taxon>
        <taxon>Fungi</taxon>
        <taxon>Dikarya</taxon>
        <taxon>Basidiomycota</taxon>
        <taxon>Agaricomycotina</taxon>
        <taxon>Agaricomycetes</taxon>
        <taxon>Agaricomycetidae</taxon>
        <taxon>Agaricales</taxon>
        <taxon>Marasmiineae</taxon>
        <taxon>Mycenaceae</taxon>
        <taxon>Favolaschia</taxon>
    </lineage>
</organism>
<feature type="region of interest" description="Disordered" evidence="1">
    <location>
        <begin position="836"/>
        <end position="855"/>
    </location>
</feature>
<feature type="compositionally biased region" description="Polar residues" evidence="1">
    <location>
        <begin position="838"/>
        <end position="855"/>
    </location>
</feature>
<feature type="domain" description="DUF6589" evidence="2">
    <location>
        <begin position="371"/>
        <end position="771"/>
    </location>
</feature>
<feature type="region of interest" description="Disordered" evidence="1">
    <location>
        <begin position="1"/>
        <end position="58"/>
    </location>
</feature>
<evidence type="ECO:0000313" key="3">
    <source>
        <dbReference type="EMBL" id="KAK7059555.1"/>
    </source>
</evidence>
<protein>
    <recommendedName>
        <fullName evidence="2">DUF6589 domain-containing protein</fullName>
    </recommendedName>
</protein>
<dbReference type="InterPro" id="IPR046496">
    <property type="entry name" value="DUF6589"/>
</dbReference>
<evidence type="ECO:0000259" key="2">
    <source>
        <dbReference type="Pfam" id="PF20231"/>
    </source>
</evidence>
<gene>
    <name evidence="3" type="ORF">R3P38DRAFT_3167995</name>
</gene>
<keyword evidence="4" id="KW-1185">Reference proteome</keyword>
<comment type="caution">
    <text evidence="3">The sequence shown here is derived from an EMBL/GenBank/DDBJ whole genome shotgun (WGS) entry which is preliminary data.</text>
</comment>
<dbReference type="Proteomes" id="UP001362999">
    <property type="component" value="Unassembled WGS sequence"/>
</dbReference>
<proteinExistence type="predicted"/>
<evidence type="ECO:0000313" key="4">
    <source>
        <dbReference type="Proteomes" id="UP001362999"/>
    </source>
</evidence>
<dbReference type="EMBL" id="JAWWNJ010000003">
    <property type="protein sequence ID" value="KAK7059555.1"/>
    <property type="molecule type" value="Genomic_DNA"/>
</dbReference>
<accession>A0AAW0E8Q7</accession>
<evidence type="ECO:0000256" key="1">
    <source>
        <dbReference type="SAM" id="MobiDB-lite"/>
    </source>
</evidence>
<sequence>MPPAASEGDYEDEEGLFLWDKDSDYSDSDDSDIDFDPDLQVLNTDSGSESESEDVGPGLPIYAAQTAALRENLDSNHLAQKVKHVLAVMDALGINLPIFLDALSWGDSNCTQDAKIRYARSALLTSTELQSILHRWWKPPRLSGSKKRRPKGAKEVMEKFALGCSLQVLELELENIAEFFKSPSGADVTEEELAGTSFPQLIAGVKKLAPNLWDILMRLSRTSSQQTRSPKKNPAKTIIVIIALFEYTRSNRRSRLQKLFAIYFKFKGLSAKGFDTLHAIGLTMSSRWTSDAVDRISAAAIDDMKLLLQKYPWLLSYDNALIAFRVFAQRIDNKTLLGNGTACTAYIKRGAKALPDTSNRSFQEFRREGLRNPLSELDITEIDELSVPRRRSHIVFIVLDYLLQSPDFDLQSYDERDHAAIQRPPPVFELPCGPEHITIQYLLGTVDIPEAAYEDNARLINEWLKQLGLNDPEIHKKIGLERVMAWVGDQLTVDRLRNLIRFRAEDDNSFERLDWLIPPPGWLHICMAFANSIHNQHLGSPKGRGLSAAFDLLQRKGLQSSKTQGPFFHDLNETLHIIAEAQIRELWLEVGGVANLGDLRQKTPEELYKLAEKIVSDHASSDELKEQSIMFLRDVLPYILLRTAIKRGDVGLMEDMIPHMLFRFIGGKHNKYAIEMLELLQGLHRDWPPEVREFIRDNCWVINNTGRRTGHMPVDEAQEMNIKDIKVTYLSEGPNIDWDYLKKLHPAIHVIRSVSSHMETEFKTRVRGWKHTIPKKEVDIQALQRWYRASSTHRLIAGRKIATKNDSDCPADVVTKGFTKLQTGQTLQSWIEGRTVERSTQQDWGSSPSSQSEAE</sequence>
<dbReference type="Pfam" id="PF20231">
    <property type="entry name" value="DUF6589"/>
    <property type="match status" value="1"/>
</dbReference>
<dbReference type="AlphaFoldDB" id="A0AAW0E8Q7"/>